<proteinExistence type="predicted"/>
<evidence type="ECO:0008006" key="3">
    <source>
        <dbReference type="Google" id="ProtNLM"/>
    </source>
</evidence>
<reference evidence="2" key="1">
    <citation type="journal article" date="2019" name="Int. J. Syst. Evol. Microbiol.">
        <title>The Global Catalogue of Microorganisms (GCM) 10K type strain sequencing project: providing services to taxonomists for standard genome sequencing and annotation.</title>
        <authorList>
            <consortium name="The Broad Institute Genomics Platform"/>
            <consortium name="The Broad Institute Genome Sequencing Center for Infectious Disease"/>
            <person name="Wu L."/>
            <person name="Ma J."/>
        </authorList>
    </citation>
    <scope>NUCLEOTIDE SEQUENCE [LARGE SCALE GENOMIC DNA]</scope>
    <source>
        <strain evidence="2">CCUG 66188</strain>
    </source>
</reference>
<organism evidence="1 2">
    <name type="scientific">Dysgonomonas termitidis</name>
    <dbReference type="NCBI Taxonomy" id="1516126"/>
    <lineage>
        <taxon>Bacteria</taxon>
        <taxon>Pseudomonadati</taxon>
        <taxon>Bacteroidota</taxon>
        <taxon>Bacteroidia</taxon>
        <taxon>Bacteroidales</taxon>
        <taxon>Dysgonomonadaceae</taxon>
        <taxon>Dysgonomonas</taxon>
    </lineage>
</organism>
<sequence>MGEDWKGLVKELRQRDGIAHKDSILGLLGRAVYPDETEREIKTRFRQDYKVIHDSVYPKLRRMDITFHMSRPHMVSADSMQYEVREGYGQGLRLLQQREYWQALEILKDYPDYNTALCLACLGYNGRAYDILVQLPVTAGSEYLLAIVSYRMGKGDDAAGHLVRAVELDPRKAYRIGLDSETAEL</sequence>
<dbReference type="EMBL" id="JBHSGN010000227">
    <property type="protein sequence ID" value="MFC4677214.1"/>
    <property type="molecule type" value="Genomic_DNA"/>
</dbReference>
<gene>
    <name evidence="1" type="ORF">ACFO6W_26395</name>
</gene>
<keyword evidence="2" id="KW-1185">Reference proteome</keyword>
<accession>A0ABV9L3X1</accession>
<evidence type="ECO:0000313" key="2">
    <source>
        <dbReference type="Proteomes" id="UP001596023"/>
    </source>
</evidence>
<dbReference type="SUPFAM" id="SSF48452">
    <property type="entry name" value="TPR-like"/>
    <property type="match status" value="1"/>
</dbReference>
<protein>
    <recommendedName>
        <fullName evidence="3">Tetratricopeptide repeat protein</fullName>
    </recommendedName>
</protein>
<dbReference type="InterPro" id="IPR011990">
    <property type="entry name" value="TPR-like_helical_dom_sf"/>
</dbReference>
<comment type="caution">
    <text evidence="1">The sequence shown here is derived from an EMBL/GenBank/DDBJ whole genome shotgun (WGS) entry which is preliminary data.</text>
</comment>
<dbReference type="Proteomes" id="UP001596023">
    <property type="component" value="Unassembled WGS sequence"/>
</dbReference>
<evidence type="ECO:0000313" key="1">
    <source>
        <dbReference type="EMBL" id="MFC4677214.1"/>
    </source>
</evidence>
<name>A0ABV9L3X1_9BACT</name>
<feature type="non-terminal residue" evidence="1">
    <location>
        <position position="185"/>
    </location>
</feature>